<accession>A0A2M7BSI2</accession>
<sequence length="227" mass="26706">MYNEETKIRAIKLRKQGKSLLEISQILHTAKSTSSLWLSTEKNRGIYGTMTKQGWMRFIQKKSVIALHKRTIIRQNNRETEAKKQIQNLQFPLETKRSILATLYWSEGSKGEGVLDFANTDPQLCLIFTTLLRECYKLDESKFRIRLHLHKYHNDKDLKKYWSKLLKIPTSQFNAIVWKKEPNSGKRYRQNYHGICFVKYNSVDLQKRIMAYAHLLGEKLTKNAPVA</sequence>
<evidence type="ECO:0000313" key="2">
    <source>
        <dbReference type="Proteomes" id="UP000230119"/>
    </source>
</evidence>
<name>A0A2M7BSI2_9BACT</name>
<comment type="caution">
    <text evidence="1">The sequence shown here is derived from an EMBL/GenBank/DDBJ whole genome shotgun (WGS) entry which is preliminary data.</text>
</comment>
<gene>
    <name evidence="1" type="ORF">COS52_02655</name>
</gene>
<dbReference type="EMBL" id="PEVA01000116">
    <property type="protein sequence ID" value="PIV08446.1"/>
    <property type="molecule type" value="Genomic_DNA"/>
</dbReference>
<dbReference type="AlphaFoldDB" id="A0A2M7BSI2"/>
<protein>
    <submittedName>
        <fullName evidence="1">Uncharacterized protein</fullName>
    </submittedName>
</protein>
<organism evidence="1 2">
    <name type="scientific">Candidatus Roizmanbacteria bacterium CG03_land_8_20_14_0_80_39_12</name>
    <dbReference type="NCBI Taxonomy" id="1974847"/>
    <lineage>
        <taxon>Bacteria</taxon>
        <taxon>Candidatus Roizmaniibacteriota</taxon>
    </lineage>
</organism>
<evidence type="ECO:0000313" key="1">
    <source>
        <dbReference type="EMBL" id="PIV08446.1"/>
    </source>
</evidence>
<dbReference type="Proteomes" id="UP000230119">
    <property type="component" value="Unassembled WGS sequence"/>
</dbReference>
<reference evidence="2" key="1">
    <citation type="submission" date="2017-09" db="EMBL/GenBank/DDBJ databases">
        <title>Depth-based differentiation of microbial function through sediment-hosted aquifers and enrichment of novel symbionts in the deep terrestrial subsurface.</title>
        <authorList>
            <person name="Probst A.J."/>
            <person name="Ladd B."/>
            <person name="Jarett J.K."/>
            <person name="Geller-Mcgrath D.E."/>
            <person name="Sieber C.M.K."/>
            <person name="Emerson J.B."/>
            <person name="Anantharaman K."/>
            <person name="Thomas B.C."/>
            <person name="Malmstrom R."/>
            <person name="Stieglmeier M."/>
            <person name="Klingl A."/>
            <person name="Woyke T."/>
            <person name="Ryan C.M."/>
            <person name="Banfield J.F."/>
        </authorList>
    </citation>
    <scope>NUCLEOTIDE SEQUENCE [LARGE SCALE GENOMIC DNA]</scope>
</reference>
<proteinExistence type="predicted"/>